<feature type="transmembrane region" description="Helical" evidence="1">
    <location>
        <begin position="12"/>
        <end position="32"/>
    </location>
</feature>
<evidence type="ECO:0000313" key="2">
    <source>
        <dbReference type="EMBL" id="SDD22830.1"/>
    </source>
</evidence>
<dbReference type="RefSeq" id="WP_068309088.1">
    <property type="nucleotide sequence ID" value="NZ_FNAK01000001.1"/>
</dbReference>
<feature type="transmembrane region" description="Helical" evidence="1">
    <location>
        <begin position="44"/>
        <end position="61"/>
    </location>
</feature>
<sequence length="112" mass="12787">MKKDPMPRKSSVRVKAFVLLGVSIIGAGYLLSTLPWTIYEVWKFGILLVVVPLVLTIYLTCENCGFSVMNAANEADAHGYEERKNKFDKLRRKGFRLAAFRKHCVNCGQERY</sequence>
<keyword evidence="1" id="KW-0472">Membrane</keyword>
<proteinExistence type="predicted"/>
<gene>
    <name evidence="2" type="ORF">SAMN04488071_0075</name>
</gene>
<keyword evidence="3" id="KW-1185">Reference proteome</keyword>
<dbReference type="EMBL" id="FNAK01000001">
    <property type="protein sequence ID" value="SDD22830.1"/>
    <property type="molecule type" value="Genomic_DNA"/>
</dbReference>
<protein>
    <submittedName>
        <fullName evidence="2">Uncharacterized protein</fullName>
    </submittedName>
</protein>
<reference evidence="2 3" key="1">
    <citation type="submission" date="2016-10" db="EMBL/GenBank/DDBJ databases">
        <authorList>
            <person name="de Groot N.N."/>
        </authorList>
    </citation>
    <scope>NUCLEOTIDE SEQUENCE [LARGE SCALE GENOMIC DNA]</scope>
    <source>
        <strain evidence="2 3">CGMCC 1.9109</strain>
    </source>
</reference>
<accession>A0A1G6T0Z2</accession>
<evidence type="ECO:0000256" key="1">
    <source>
        <dbReference type="SAM" id="Phobius"/>
    </source>
</evidence>
<keyword evidence="1" id="KW-0812">Transmembrane</keyword>
<organism evidence="2 3">
    <name type="scientific">Kordiimonas lacus</name>
    <dbReference type="NCBI Taxonomy" id="637679"/>
    <lineage>
        <taxon>Bacteria</taxon>
        <taxon>Pseudomonadati</taxon>
        <taxon>Pseudomonadota</taxon>
        <taxon>Alphaproteobacteria</taxon>
        <taxon>Kordiimonadales</taxon>
        <taxon>Kordiimonadaceae</taxon>
        <taxon>Kordiimonas</taxon>
    </lineage>
</organism>
<name>A0A1G6T0Z2_9PROT</name>
<dbReference type="Proteomes" id="UP000183685">
    <property type="component" value="Unassembled WGS sequence"/>
</dbReference>
<keyword evidence="1" id="KW-1133">Transmembrane helix</keyword>
<dbReference type="AlphaFoldDB" id="A0A1G6T0Z2"/>
<evidence type="ECO:0000313" key="3">
    <source>
        <dbReference type="Proteomes" id="UP000183685"/>
    </source>
</evidence>